<protein>
    <submittedName>
        <fullName evidence="1">Uncharacterized protein</fullName>
    </submittedName>
</protein>
<dbReference type="EMBL" id="JAUKTV010000015">
    <property type="protein sequence ID" value="KAK0714455.1"/>
    <property type="molecule type" value="Genomic_DNA"/>
</dbReference>
<name>A0AA40DT15_9PEZI</name>
<evidence type="ECO:0000313" key="1">
    <source>
        <dbReference type="EMBL" id="KAK0714455.1"/>
    </source>
</evidence>
<keyword evidence="2" id="KW-1185">Reference proteome</keyword>
<reference evidence="1" key="1">
    <citation type="submission" date="2023-06" db="EMBL/GenBank/DDBJ databases">
        <title>Genome-scale phylogeny and comparative genomics of the fungal order Sordariales.</title>
        <authorList>
            <consortium name="Lawrence Berkeley National Laboratory"/>
            <person name="Hensen N."/>
            <person name="Bonometti L."/>
            <person name="Westerberg I."/>
            <person name="Brannstrom I.O."/>
            <person name="Guillou S."/>
            <person name="Cros-Aarteil S."/>
            <person name="Calhoun S."/>
            <person name="Haridas S."/>
            <person name="Kuo A."/>
            <person name="Mondo S."/>
            <person name="Pangilinan J."/>
            <person name="Riley R."/>
            <person name="Labutti K."/>
            <person name="Andreopoulos B."/>
            <person name="Lipzen A."/>
            <person name="Chen C."/>
            <person name="Yanf M."/>
            <person name="Daum C."/>
            <person name="Ng V."/>
            <person name="Clum A."/>
            <person name="Steindorff A."/>
            <person name="Ohm R."/>
            <person name="Martin F."/>
            <person name="Silar P."/>
            <person name="Natvig D."/>
            <person name="Lalanne C."/>
            <person name="Gautier V."/>
            <person name="Ament-Velasquez S.L."/>
            <person name="Kruys A."/>
            <person name="Hutchinson M.I."/>
            <person name="Powell A.J."/>
            <person name="Barry K."/>
            <person name="Miller A.N."/>
            <person name="Grigoriev I.V."/>
            <person name="Debuchy R."/>
            <person name="Gladieux P."/>
            <person name="Thoren M.H."/>
            <person name="Johannesson H."/>
        </authorList>
    </citation>
    <scope>NUCLEOTIDE SEQUENCE</scope>
    <source>
        <strain evidence="1">CBS 540.89</strain>
    </source>
</reference>
<gene>
    <name evidence="1" type="ORF">B0T21DRAFT_71671</name>
</gene>
<proteinExistence type="predicted"/>
<sequence length="148" mass="16954">MISIMLKSIQTMARTFQTMARTFQTMARTFQTMARTFQTMARTFQTMARTFQTMLQTSPTMPQTYRKILVNVPSMQKILKPTVPATILLYYLKIIPMKIPMKKTIRESSLTHLTALGLPRRTALLHPPIPSKNYIISSIDGPENEVSL</sequence>
<organism evidence="1 2">
    <name type="scientific">Apiosordaria backusii</name>
    <dbReference type="NCBI Taxonomy" id="314023"/>
    <lineage>
        <taxon>Eukaryota</taxon>
        <taxon>Fungi</taxon>
        <taxon>Dikarya</taxon>
        <taxon>Ascomycota</taxon>
        <taxon>Pezizomycotina</taxon>
        <taxon>Sordariomycetes</taxon>
        <taxon>Sordariomycetidae</taxon>
        <taxon>Sordariales</taxon>
        <taxon>Lasiosphaeriaceae</taxon>
        <taxon>Apiosordaria</taxon>
    </lineage>
</organism>
<dbReference type="Proteomes" id="UP001172159">
    <property type="component" value="Unassembled WGS sequence"/>
</dbReference>
<accession>A0AA40DT15</accession>
<comment type="caution">
    <text evidence="1">The sequence shown here is derived from an EMBL/GenBank/DDBJ whole genome shotgun (WGS) entry which is preliminary data.</text>
</comment>
<dbReference type="AlphaFoldDB" id="A0AA40DT15"/>
<evidence type="ECO:0000313" key="2">
    <source>
        <dbReference type="Proteomes" id="UP001172159"/>
    </source>
</evidence>